<reference evidence="2 3" key="1">
    <citation type="submission" date="2020-11" db="EMBL/GenBank/DDBJ databases">
        <title>Kefir isolates.</title>
        <authorList>
            <person name="Marcisauskas S."/>
            <person name="Kim Y."/>
            <person name="Blasche S."/>
        </authorList>
    </citation>
    <scope>NUCLEOTIDE SEQUENCE [LARGE SCALE GENOMIC DNA]</scope>
    <source>
        <strain evidence="2 3">KR</strain>
    </source>
</reference>
<name>A0A9P6W7C2_RHOMI</name>
<accession>A0A9P6W7C2</accession>
<feature type="compositionally biased region" description="Polar residues" evidence="1">
    <location>
        <begin position="489"/>
        <end position="503"/>
    </location>
</feature>
<keyword evidence="3" id="KW-1185">Reference proteome</keyword>
<protein>
    <submittedName>
        <fullName evidence="2">Uncharacterized protein</fullName>
    </submittedName>
</protein>
<evidence type="ECO:0000313" key="3">
    <source>
        <dbReference type="Proteomes" id="UP000777482"/>
    </source>
</evidence>
<dbReference type="Proteomes" id="UP000777482">
    <property type="component" value="Unassembled WGS sequence"/>
</dbReference>
<evidence type="ECO:0000313" key="2">
    <source>
        <dbReference type="EMBL" id="KAG0664798.1"/>
    </source>
</evidence>
<feature type="region of interest" description="Disordered" evidence="1">
    <location>
        <begin position="273"/>
        <end position="293"/>
    </location>
</feature>
<feature type="compositionally biased region" description="Pro residues" evidence="1">
    <location>
        <begin position="471"/>
        <end position="488"/>
    </location>
</feature>
<sequence>MTAFHEHAFTGPVNRTANCVDPGTAARLPTLWLGFLLAENNQRCLEPPLSLASATPFRAPYSLSETPELLQVLPWLCTPSHLAAIASLRPLRFHRPASCGHHPPPHMADRGPHPSALDQTAPACVIEGSFAYFSHTARDVTGARLGEAALPDPKLTRAALLHLPRTLQERRVLKLRSASISFPPHAQRPASITSELDCDATANRWTPTDGRSYRQVGNYQRVVNLTAATDRSQVTRPASSAGSLFPDVRGGEQVKQVIEFSPLLATRRLVAPRSDMPSDGVPTSEEDAASSVERQRLPSIRELLGRFGLPSTPLQSVLTYQDDQASVTSTLPPVAHALASADSAYHGAASLPTHWAPTTTPAPSSMFADPPTALSTAYDNGAGRYHSPSPYARYRRRITTTTRLRTHTEAVESGLVVPYESVSERASSTSESSRGTSSPMLSRPQSSPAHFSSLTSDHQVAAGVSRYLTHSPPPPPPQGSEALSPPPASLTSDTYTASGSTSRRGMGSPTRQQQQQHQRWQLPLPSGTGATTTTTRRGPRRPSSGASSGAGASTAAAAAAAAGRDLLLRAKSERRKRSSSVKAKCEGGVRTFTRPTEEAVPRGVSKL</sequence>
<dbReference type="OrthoDB" id="10630619at2759"/>
<feature type="compositionally biased region" description="Low complexity" evidence="1">
    <location>
        <begin position="420"/>
        <end position="438"/>
    </location>
</feature>
<comment type="caution">
    <text evidence="2">The sequence shown here is derived from an EMBL/GenBank/DDBJ whole genome shotgun (WGS) entry which is preliminary data.</text>
</comment>
<organism evidence="2 3">
    <name type="scientific">Rhodotorula mucilaginosa</name>
    <name type="common">Yeast</name>
    <name type="synonym">Rhodotorula rubra</name>
    <dbReference type="NCBI Taxonomy" id="5537"/>
    <lineage>
        <taxon>Eukaryota</taxon>
        <taxon>Fungi</taxon>
        <taxon>Dikarya</taxon>
        <taxon>Basidiomycota</taxon>
        <taxon>Pucciniomycotina</taxon>
        <taxon>Microbotryomycetes</taxon>
        <taxon>Sporidiobolales</taxon>
        <taxon>Sporidiobolaceae</taxon>
        <taxon>Rhodotorula</taxon>
    </lineage>
</organism>
<gene>
    <name evidence="2" type="ORF">C6P46_000935</name>
</gene>
<feature type="compositionally biased region" description="Low complexity" evidence="1">
    <location>
        <begin position="511"/>
        <end position="564"/>
    </location>
</feature>
<feature type="compositionally biased region" description="Polar residues" evidence="1">
    <location>
        <begin position="439"/>
        <end position="458"/>
    </location>
</feature>
<feature type="region of interest" description="Disordered" evidence="1">
    <location>
        <begin position="420"/>
        <end position="607"/>
    </location>
</feature>
<dbReference type="AlphaFoldDB" id="A0A9P6W7C2"/>
<evidence type="ECO:0000256" key="1">
    <source>
        <dbReference type="SAM" id="MobiDB-lite"/>
    </source>
</evidence>
<dbReference type="EMBL" id="PUHQ01000012">
    <property type="protein sequence ID" value="KAG0664798.1"/>
    <property type="molecule type" value="Genomic_DNA"/>
</dbReference>
<proteinExistence type="predicted"/>